<reference evidence="1" key="1">
    <citation type="journal article" date="2023" name="Nat. Commun.">
        <title>Diploid and tetraploid genomes of Acorus and the evolution of monocots.</title>
        <authorList>
            <person name="Ma L."/>
            <person name="Liu K.W."/>
            <person name="Li Z."/>
            <person name="Hsiao Y.Y."/>
            <person name="Qi Y."/>
            <person name="Fu T."/>
            <person name="Tang G.D."/>
            <person name="Zhang D."/>
            <person name="Sun W.H."/>
            <person name="Liu D.K."/>
            <person name="Li Y."/>
            <person name="Chen G.Z."/>
            <person name="Liu X.D."/>
            <person name="Liao X.Y."/>
            <person name="Jiang Y.T."/>
            <person name="Yu X."/>
            <person name="Hao Y."/>
            <person name="Huang J."/>
            <person name="Zhao X.W."/>
            <person name="Ke S."/>
            <person name="Chen Y.Y."/>
            <person name="Wu W.L."/>
            <person name="Hsu J.L."/>
            <person name="Lin Y.F."/>
            <person name="Huang M.D."/>
            <person name="Li C.Y."/>
            <person name="Huang L."/>
            <person name="Wang Z.W."/>
            <person name="Zhao X."/>
            <person name="Zhong W.Y."/>
            <person name="Peng D.H."/>
            <person name="Ahmad S."/>
            <person name="Lan S."/>
            <person name="Zhang J.S."/>
            <person name="Tsai W.C."/>
            <person name="Van de Peer Y."/>
            <person name="Liu Z.J."/>
        </authorList>
    </citation>
    <scope>NUCLEOTIDE SEQUENCE</scope>
    <source>
        <strain evidence="1">CP</strain>
    </source>
</reference>
<dbReference type="AlphaFoldDB" id="A0AAV9E676"/>
<evidence type="ECO:0000313" key="1">
    <source>
        <dbReference type="EMBL" id="KAK1308965.1"/>
    </source>
</evidence>
<dbReference type="EMBL" id="JAUJYO010000009">
    <property type="protein sequence ID" value="KAK1308965.1"/>
    <property type="molecule type" value="Genomic_DNA"/>
</dbReference>
<reference evidence="1" key="2">
    <citation type="submission" date="2023-06" db="EMBL/GenBank/DDBJ databases">
        <authorList>
            <person name="Ma L."/>
            <person name="Liu K.-W."/>
            <person name="Li Z."/>
            <person name="Hsiao Y.-Y."/>
            <person name="Qi Y."/>
            <person name="Fu T."/>
            <person name="Tang G."/>
            <person name="Zhang D."/>
            <person name="Sun W.-H."/>
            <person name="Liu D.-K."/>
            <person name="Li Y."/>
            <person name="Chen G.-Z."/>
            <person name="Liu X.-D."/>
            <person name="Liao X.-Y."/>
            <person name="Jiang Y.-T."/>
            <person name="Yu X."/>
            <person name="Hao Y."/>
            <person name="Huang J."/>
            <person name="Zhao X.-W."/>
            <person name="Ke S."/>
            <person name="Chen Y.-Y."/>
            <person name="Wu W.-L."/>
            <person name="Hsu J.-L."/>
            <person name="Lin Y.-F."/>
            <person name="Huang M.-D."/>
            <person name="Li C.-Y."/>
            <person name="Huang L."/>
            <person name="Wang Z.-W."/>
            <person name="Zhao X."/>
            <person name="Zhong W.-Y."/>
            <person name="Peng D.-H."/>
            <person name="Ahmad S."/>
            <person name="Lan S."/>
            <person name="Zhang J.-S."/>
            <person name="Tsai W.-C."/>
            <person name="Van De Peer Y."/>
            <person name="Liu Z.-J."/>
        </authorList>
    </citation>
    <scope>NUCLEOTIDE SEQUENCE</scope>
    <source>
        <strain evidence="1">CP</strain>
        <tissue evidence="1">Leaves</tissue>
    </source>
</reference>
<comment type="caution">
    <text evidence="1">The sequence shown here is derived from an EMBL/GenBank/DDBJ whole genome shotgun (WGS) entry which is preliminary data.</text>
</comment>
<keyword evidence="2" id="KW-1185">Reference proteome</keyword>
<organism evidence="1 2">
    <name type="scientific">Acorus calamus</name>
    <name type="common">Sweet flag</name>
    <dbReference type="NCBI Taxonomy" id="4465"/>
    <lineage>
        <taxon>Eukaryota</taxon>
        <taxon>Viridiplantae</taxon>
        <taxon>Streptophyta</taxon>
        <taxon>Embryophyta</taxon>
        <taxon>Tracheophyta</taxon>
        <taxon>Spermatophyta</taxon>
        <taxon>Magnoliopsida</taxon>
        <taxon>Liliopsida</taxon>
        <taxon>Acoraceae</taxon>
        <taxon>Acorus</taxon>
    </lineage>
</organism>
<accession>A0AAV9E676</accession>
<evidence type="ECO:0000313" key="2">
    <source>
        <dbReference type="Proteomes" id="UP001180020"/>
    </source>
</evidence>
<gene>
    <name evidence="1" type="ORF">QJS10_CPA09g00947</name>
</gene>
<proteinExistence type="predicted"/>
<dbReference type="Proteomes" id="UP001180020">
    <property type="component" value="Unassembled WGS sequence"/>
</dbReference>
<protein>
    <submittedName>
        <fullName evidence="1">Uncharacterized protein</fullName>
    </submittedName>
</protein>
<sequence length="88" mass="9884">MGGGFRARHLERFTTPEEVGLSSSTTYSPPESWFEMFRGTAIYEENIWDMATQLIRDWGVHCAGARQAIDILSSCHEDGKEFATPAEV</sequence>
<name>A0AAV9E676_ACOCL</name>